<dbReference type="EMBL" id="BORC01000004">
    <property type="protein sequence ID" value="GIN62823.1"/>
    <property type="molecule type" value="Genomic_DNA"/>
</dbReference>
<name>A0A920BUC8_9BACI</name>
<sequence>MITHFQHKPLYDNQNMAGWRFSFYFNKEKHTGIYQANGIIEWTSSIKIADKEALIKQVHELMAFHVYDQ</sequence>
<dbReference type="InterPro" id="IPR017263">
    <property type="entry name" value="UCP037692"/>
</dbReference>
<reference evidence="1" key="1">
    <citation type="submission" date="2021-03" db="EMBL/GenBank/DDBJ databases">
        <title>Antimicrobial resistance genes in bacteria isolated from Japanese honey, and their potential for conferring macrolide and lincosamide resistance in the American foulbrood pathogen Paenibacillus larvae.</title>
        <authorList>
            <person name="Okamoto M."/>
            <person name="Kumagai M."/>
            <person name="Kanamori H."/>
            <person name="Takamatsu D."/>
        </authorList>
    </citation>
    <scope>NUCLEOTIDE SEQUENCE</scope>
    <source>
        <strain evidence="1">J27TS8</strain>
    </source>
</reference>
<dbReference type="Proteomes" id="UP000682111">
    <property type="component" value="Unassembled WGS sequence"/>
</dbReference>
<dbReference type="RefSeq" id="WP_137743623.1">
    <property type="nucleotide sequence ID" value="NZ_BORC01000004.1"/>
</dbReference>
<comment type="caution">
    <text evidence="1">The sequence shown here is derived from an EMBL/GenBank/DDBJ whole genome shotgun (WGS) entry which is preliminary data.</text>
</comment>
<keyword evidence="2" id="KW-1185">Reference proteome</keyword>
<protein>
    <recommendedName>
        <fullName evidence="3">YheE family protein</fullName>
    </recommendedName>
</protein>
<dbReference type="OrthoDB" id="2736244at2"/>
<evidence type="ECO:0008006" key="3">
    <source>
        <dbReference type="Google" id="ProtNLM"/>
    </source>
</evidence>
<evidence type="ECO:0000313" key="1">
    <source>
        <dbReference type="EMBL" id="GIN62823.1"/>
    </source>
</evidence>
<evidence type="ECO:0000313" key="2">
    <source>
        <dbReference type="Proteomes" id="UP000682111"/>
    </source>
</evidence>
<accession>A0A920BUC8</accession>
<dbReference type="AlphaFoldDB" id="A0A920BUC8"/>
<proteinExistence type="predicted"/>
<dbReference type="Pfam" id="PF17277">
    <property type="entry name" value="DUF5342"/>
    <property type="match status" value="1"/>
</dbReference>
<dbReference type="PIRSF" id="PIRSF037692">
    <property type="entry name" value="UCP037692"/>
    <property type="match status" value="1"/>
</dbReference>
<gene>
    <name evidence="1" type="ORF">J27TS8_28160</name>
</gene>
<organism evidence="1 2">
    <name type="scientific">Robertmurraya siralis</name>
    <dbReference type="NCBI Taxonomy" id="77777"/>
    <lineage>
        <taxon>Bacteria</taxon>
        <taxon>Bacillati</taxon>
        <taxon>Bacillota</taxon>
        <taxon>Bacilli</taxon>
        <taxon>Bacillales</taxon>
        <taxon>Bacillaceae</taxon>
        <taxon>Robertmurraya</taxon>
    </lineage>
</organism>